<dbReference type="GO" id="GO:0051285">
    <property type="term" value="C:cell cortex of cell tip"/>
    <property type="evidence" value="ECO:0007669"/>
    <property type="project" value="TreeGrafter"/>
</dbReference>
<feature type="region of interest" description="Disordered" evidence="2">
    <location>
        <begin position="1"/>
        <end position="37"/>
    </location>
</feature>
<feature type="compositionally biased region" description="Polar residues" evidence="2">
    <location>
        <begin position="521"/>
        <end position="535"/>
    </location>
</feature>
<feature type="compositionally biased region" description="Basic and acidic residues" evidence="2">
    <location>
        <begin position="481"/>
        <end position="491"/>
    </location>
</feature>
<evidence type="ECO:0000313" key="4">
    <source>
        <dbReference type="Proteomes" id="UP000094236"/>
    </source>
</evidence>
<gene>
    <name evidence="3" type="ORF">PACTADRAFT_35790</name>
</gene>
<keyword evidence="4" id="KW-1185">Reference proteome</keyword>
<reference evidence="4" key="1">
    <citation type="submission" date="2016-05" db="EMBL/GenBank/DDBJ databases">
        <title>Comparative genomics of biotechnologically important yeasts.</title>
        <authorList>
            <consortium name="DOE Joint Genome Institute"/>
            <person name="Riley R."/>
            <person name="Haridas S."/>
            <person name="Wolfe K.H."/>
            <person name="Lopes M.R."/>
            <person name="Hittinger C.T."/>
            <person name="Goker M."/>
            <person name="Salamov A."/>
            <person name="Wisecaver J."/>
            <person name="Long T.M."/>
            <person name="Aerts A.L."/>
            <person name="Barry K."/>
            <person name="Choi C."/>
            <person name="Clum A."/>
            <person name="Coughlan A.Y."/>
            <person name="Deshpande S."/>
            <person name="Douglass A.P."/>
            <person name="Hanson S.J."/>
            <person name="Klenk H.-P."/>
            <person name="Labutti K."/>
            <person name="Lapidus A."/>
            <person name="Lindquist E."/>
            <person name="Lipzen A."/>
            <person name="Meier-Kolthoff J.P."/>
            <person name="Ohm R.A."/>
            <person name="Otillar R.P."/>
            <person name="Pangilinan J."/>
            <person name="Peng Y."/>
            <person name="Rokas A."/>
            <person name="Rosa C.A."/>
            <person name="Scheuner C."/>
            <person name="Sibirny A.A."/>
            <person name="Slot J.C."/>
            <person name="Stielow J.B."/>
            <person name="Sun H."/>
            <person name="Kurtzman C.P."/>
            <person name="Blackwell M."/>
            <person name="Grigoriev I.V."/>
            <person name="Jeffries T.W."/>
        </authorList>
    </citation>
    <scope>NUCLEOTIDE SEQUENCE [LARGE SCALE GENOMIC DNA]</scope>
    <source>
        <strain evidence="4">NRRL Y-2460</strain>
    </source>
</reference>
<evidence type="ECO:0000256" key="2">
    <source>
        <dbReference type="SAM" id="MobiDB-lite"/>
    </source>
</evidence>
<name>A0A1E4TN10_PACTA</name>
<accession>A0A1E4TN10</accession>
<dbReference type="Pfam" id="PF24681">
    <property type="entry name" value="Kelch_KLHDC2_KLHL20_DRC7"/>
    <property type="match status" value="1"/>
</dbReference>
<feature type="compositionally biased region" description="Basic and acidic residues" evidence="2">
    <location>
        <begin position="617"/>
        <end position="626"/>
    </location>
</feature>
<feature type="compositionally biased region" description="Polar residues" evidence="2">
    <location>
        <begin position="1"/>
        <end position="24"/>
    </location>
</feature>
<dbReference type="SUPFAM" id="SSF117281">
    <property type="entry name" value="Kelch motif"/>
    <property type="match status" value="1"/>
</dbReference>
<feature type="coiled-coil region" evidence="1">
    <location>
        <begin position="847"/>
        <end position="909"/>
    </location>
</feature>
<keyword evidence="1" id="KW-0175">Coiled coil</keyword>
<evidence type="ECO:0000256" key="1">
    <source>
        <dbReference type="SAM" id="Coils"/>
    </source>
</evidence>
<feature type="compositionally biased region" description="Polar residues" evidence="2">
    <location>
        <begin position="764"/>
        <end position="773"/>
    </location>
</feature>
<sequence>MTDFQYQGSDQSYRSPNLTYNSHQNRNEIPKDRTQIADNRTPVSAKDQYGEAVPWKKKKLYNSPFPRYRHTASTTSSDAGTTFVMGGLRDGNVYGDIWKINAVKNDQTSDYSYIAKPIENFDCIPAPRVGHSSILIGNAFIVYGGDTIQLNSSGELDNSLYFFNINSLKWTIPQPQGLKPKGRYGHSITVVTFQNEIESEEASWSSYLYLFGGQLDEETFNDMWCFDLRNFRKPTTQWKMIYDNNKGKISRFQPPPLSNHTMTVYEGKIFIFGGVTMNGTLSNKLYCFNPFDESWKVCNYSSTYQPPALEEHAATLYQNYLISYGGKDSNGFTLDHFIAINLDTFEAFKISTNGLNAPGRRSGHSITYDLVNEKLLIMGGDQLDSENNNSREDIVVLDSINDTDNDDLLELTGIDPNEFEYKTTYIYEFDLSRLEDYILESVNIAIMEDNSKNENNEVEQTYAIPKSALNETDSEIIQASEESKVPFETHSTKSISHPEDDEIFSSTPLRQRKDTKRSDRVSSSSHNTSIYSGSSGVKRIDSISVAKNRRIRSGGSVNNNDNTNSPENSKNTRTKTAEIINSSKNVTPVLRQVSQSKQHKSPPVPQGHRVKSGDSQIYRDDSKIEESGSQNALKAETGTHSNINNDKFSSKDTENNGFNKLEEEMNEFKKSSDAISANINISNFDKDSRSNLLDPAVATGSSKEADKSFLNHHNESVTSNFTMSSLLDKYSGKYSGSESTDKLFNNVHTSNDDDNSGDSLNRNISNNQDTPVLNKNSSFKDNDSSSEFKSLEEELTNNKGLKDDKSESKDTSLPVLPISSQNDEQIPKNAMDSAVALQLYEKLNFLKKSLSDKMVVANQNIINLEKENKAKENELNNLSTEVSTKDVTINSLKAELSELTSSHEKQEILLSSNQKSLGAHESAVSSLEKELEMKNLKISSLFSQTQEQSLKISAYEDLINQKILSLEKFKNILSKQQIYIKNYQLSAIKKEEELTKKIHELSLQNENLKLEFENYKKVHSSIKTNDSYFADKTFDLNNEDIENSSGQNDYNENSINDLSAGIDKFLEVFKGINSSPNQLASID</sequence>
<dbReference type="AlphaFoldDB" id="A0A1E4TN10"/>
<dbReference type="PANTHER" id="PTHR23244">
    <property type="entry name" value="KELCH REPEAT DOMAIN"/>
    <property type="match status" value="1"/>
</dbReference>
<dbReference type="STRING" id="669874.A0A1E4TN10"/>
<organism evidence="3 4">
    <name type="scientific">Pachysolen tannophilus NRRL Y-2460</name>
    <dbReference type="NCBI Taxonomy" id="669874"/>
    <lineage>
        <taxon>Eukaryota</taxon>
        <taxon>Fungi</taxon>
        <taxon>Dikarya</taxon>
        <taxon>Ascomycota</taxon>
        <taxon>Saccharomycotina</taxon>
        <taxon>Pichiomycetes</taxon>
        <taxon>Pachysolenaceae</taxon>
        <taxon>Pachysolen</taxon>
    </lineage>
</organism>
<feature type="compositionally biased region" description="Basic and acidic residues" evidence="2">
    <location>
        <begin position="800"/>
        <end position="810"/>
    </location>
</feature>
<feature type="compositionally biased region" description="Polar residues" evidence="2">
    <location>
        <begin position="627"/>
        <end position="647"/>
    </location>
</feature>
<proteinExistence type="predicted"/>
<dbReference type="GO" id="GO:0061245">
    <property type="term" value="P:establishment or maintenance of bipolar cell polarity"/>
    <property type="evidence" value="ECO:0007669"/>
    <property type="project" value="TreeGrafter"/>
</dbReference>
<dbReference type="Proteomes" id="UP000094236">
    <property type="component" value="Unassembled WGS sequence"/>
</dbReference>
<dbReference type="InterPro" id="IPR015915">
    <property type="entry name" value="Kelch-typ_b-propeller"/>
</dbReference>
<feature type="compositionally biased region" description="Basic and acidic residues" evidence="2">
    <location>
        <begin position="25"/>
        <end position="35"/>
    </location>
</feature>
<feature type="compositionally biased region" description="Polar residues" evidence="2">
    <location>
        <begin position="579"/>
        <end position="596"/>
    </location>
</feature>
<feature type="compositionally biased region" description="Low complexity" evidence="2">
    <location>
        <begin position="556"/>
        <end position="571"/>
    </location>
</feature>
<feature type="region of interest" description="Disordered" evidence="2">
    <location>
        <begin position="743"/>
        <end position="825"/>
    </location>
</feature>
<dbReference type="Gene3D" id="2.120.10.80">
    <property type="entry name" value="Kelch-type beta propeller"/>
    <property type="match status" value="2"/>
</dbReference>
<dbReference type="EMBL" id="KV454018">
    <property type="protein sequence ID" value="ODV93155.1"/>
    <property type="molecule type" value="Genomic_DNA"/>
</dbReference>
<feature type="region of interest" description="Disordered" evidence="2">
    <location>
        <begin position="481"/>
        <end position="656"/>
    </location>
</feature>
<protein>
    <submittedName>
        <fullName evidence="3">Uncharacterized protein</fullName>
    </submittedName>
</protein>
<feature type="coiled-coil region" evidence="1">
    <location>
        <begin position="991"/>
        <end position="1018"/>
    </location>
</feature>
<evidence type="ECO:0000313" key="3">
    <source>
        <dbReference type="EMBL" id="ODV93155.1"/>
    </source>
</evidence>
<dbReference type="PANTHER" id="PTHR23244:SF456">
    <property type="entry name" value="MULTIPLE EPIDERMAL GROWTH FACTOR-LIKE DOMAINS PROTEIN 8"/>
    <property type="match status" value="1"/>
</dbReference>
<dbReference type="OrthoDB" id="45365at2759"/>